<dbReference type="EMBL" id="CP022684">
    <property type="protein sequence ID" value="AUM11898.1"/>
    <property type="molecule type" value="Genomic_DNA"/>
</dbReference>
<keyword evidence="3" id="KW-1185">Reference proteome</keyword>
<dbReference type="Pfam" id="PF00596">
    <property type="entry name" value="Aldolase_II"/>
    <property type="match status" value="1"/>
</dbReference>
<evidence type="ECO:0000313" key="2">
    <source>
        <dbReference type="EMBL" id="AUM11898.1"/>
    </source>
</evidence>
<reference evidence="3" key="1">
    <citation type="submission" date="2017-08" db="EMBL/GenBank/DDBJ databases">
        <title>Direct submision.</title>
        <authorList>
            <person name="Kim S.-J."/>
            <person name="Rhee S.-K."/>
        </authorList>
    </citation>
    <scope>NUCLEOTIDE SEQUENCE [LARGE SCALE GENOMIC DNA]</scope>
    <source>
        <strain evidence="3">GI5</strain>
    </source>
</reference>
<feature type="domain" description="Class II aldolase/adducin N-terminal" evidence="1">
    <location>
        <begin position="70"/>
        <end position="211"/>
    </location>
</feature>
<evidence type="ECO:0000259" key="1">
    <source>
        <dbReference type="Pfam" id="PF00596"/>
    </source>
</evidence>
<dbReference type="Proteomes" id="UP000235116">
    <property type="component" value="Chromosome"/>
</dbReference>
<dbReference type="SUPFAM" id="SSF53639">
    <property type="entry name" value="AraD/HMP-PK domain-like"/>
    <property type="match status" value="1"/>
</dbReference>
<dbReference type="InterPro" id="IPR036409">
    <property type="entry name" value="Aldolase_II/adducin_N_sf"/>
</dbReference>
<proteinExistence type="predicted"/>
<accession>A0A2K9LHQ8</accession>
<dbReference type="GO" id="GO:0005996">
    <property type="term" value="P:monosaccharide metabolic process"/>
    <property type="evidence" value="ECO:0007669"/>
    <property type="project" value="UniProtKB-ARBA"/>
</dbReference>
<protein>
    <recommendedName>
        <fullName evidence="1">Class II aldolase/adducin N-terminal domain-containing protein</fullName>
    </recommendedName>
</protein>
<gene>
    <name evidence="2" type="ORF">Kalk_05425</name>
</gene>
<dbReference type="KEGG" id="kak:Kalk_05425"/>
<dbReference type="OrthoDB" id="422493at2"/>
<sequence>MGQKPHTDTKTALIPEVPAALQEGVIQYHLEFNRDHHIDCPELSELNRWRSYLFRLGLIGQDPDRYGGLGYGNVSHRGASLGFVISGTQTGHLPLLCREHYVLVESADVQCNSIRARGPLKPSSEALTHAALYDASESIQCVMHVHSPLLWQRAEALDMAVTPARVPYGTPEMAMAVVDLVQASPEEEGVIAMQGHEDGIIVYAEDVNAAGSRLLQLVLDAHRLDEHYFTQH</sequence>
<dbReference type="Gene3D" id="3.40.225.10">
    <property type="entry name" value="Class II aldolase/adducin N-terminal domain"/>
    <property type="match status" value="1"/>
</dbReference>
<name>A0A2K9LHQ8_9GAMM</name>
<dbReference type="RefSeq" id="WP_101893236.1">
    <property type="nucleotide sequence ID" value="NZ_CP022684.1"/>
</dbReference>
<dbReference type="InterPro" id="IPR001303">
    <property type="entry name" value="Aldolase_II/adducin_N"/>
</dbReference>
<organism evidence="2 3">
    <name type="scientific">Ketobacter alkanivorans</name>
    <dbReference type="NCBI Taxonomy" id="1917421"/>
    <lineage>
        <taxon>Bacteria</taxon>
        <taxon>Pseudomonadati</taxon>
        <taxon>Pseudomonadota</taxon>
        <taxon>Gammaproteobacteria</taxon>
        <taxon>Pseudomonadales</taxon>
        <taxon>Ketobacteraceae</taxon>
        <taxon>Ketobacter</taxon>
    </lineage>
</organism>
<dbReference type="AlphaFoldDB" id="A0A2K9LHQ8"/>
<evidence type="ECO:0000313" key="3">
    <source>
        <dbReference type="Proteomes" id="UP000235116"/>
    </source>
</evidence>